<dbReference type="InterPro" id="IPR013783">
    <property type="entry name" value="Ig-like_fold"/>
</dbReference>
<feature type="domain" description="Alpha-galactosidase NEW3" evidence="1">
    <location>
        <begin position="225"/>
        <end position="291"/>
    </location>
</feature>
<sequence length="1104" mass="122525">MKFNIEPGGVMKLSAGIGLLCLCFALGVKAHATKIVEPEKNPAQNFCTNGGFEDGQDAGRPACWDYFGREFELTSDAHSGNYAIILRAEGSNPMGLNRRQVPGGTGSMITLKKGRISFWYKIISSETKGDNFRFFAIAVPEKGAELGRAQFTFPSEHVGDGKWHRGEFSYDFSTNEAIAYIHVAPRINEGGTAGKGEIILDDIAVSIIGPKLRISSLSVSKAVIKPGDEAELAVGVENCGDMPAEGIKVSVSTMPQGMRLEPSSAQIVDSLEPERSAQFSWKIKPAKDGIYDRLTAVVSAKDFPKTEISSLVIAGRTPPMIAEKGKARAYKAGADADAVLENESVRLIVAKNIFGYGCASIDVMTKDGWKRAAGFPHLGFLALNVKGRAERYPVFCENCEPEDNPSSGRLKFSGKLYDSGKCEWKFSFIFELKDRSKRIEVESKAWPSEDRELLCFQGVTLLAGEGGFGGLKDEAWVPGLEYLSSEEQSSNKLDAVYPISERYVPHPHRITIPLLAVVKDSMLVSLQWDMLQKWDGTNIKPSAVFSSPNHHEGQDNHLMALFVPSVPEWVNENEREASKPYKLGKNKPVTLKAQMVADYPAKLINSVDHWFSAFGVPDMPEMPRTFEEGIRLSLDGENFRYVPEKKGWYGTSNKAYGAGPNPDLCVYMWIDSIRTPDAGRKQQLRGRVLEVAKKLGTGRGINLSLHLGKAYLAMKGEMSRIRSLRASQKPDGGWAWTPPDKQKEILGKKGKEVSGTTARNARDLMRIARITGDSVCLSTGMKALKFLETVDRIPRGGQTWEVPLHTPDVIVAADACMASIDAYRITADKHYLDEARYWAYTGIPFFYMWKLPERPIMLYASIPVLGATMYVGSWFGQPVQWCGIAHIYPLLHLAKYDNSLPWRKLAEGMTICSMQQQFTMDLRMYPDKKDTPDSKLYWDYRKGIEDNVGLYPDNFALVNGKQVCWEYMISPNTHYPLTRCIYNFLGVEPEAQTEILRSGDARVHITTVAKITKAELAGGKISVDLQFFPEEICQGIVCGISRPAKVTKNGTEIPFFEAIDDPAEGWEFHTRSADSQEGFLVWKITHSRSDKLEISGSSVLPVGK</sequence>
<organism evidence="2 3">
    <name type="scientific">Candidatus Desantisbacteria bacterium CG_4_10_14_0_8_um_filter_48_22</name>
    <dbReference type="NCBI Taxonomy" id="1974543"/>
    <lineage>
        <taxon>Bacteria</taxon>
        <taxon>Candidatus Desantisiibacteriota</taxon>
    </lineage>
</organism>
<dbReference type="Proteomes" id="UP000229307">
    <property type="component" value="Unassembled WGS sequence"/>
</dbReference>
<dbReference type="InterPro" id="IPR018905">
    <property type="entry name" value="A-galactase_NEW3"/>
</dbReference>
<evidence type="ECO:0000313" key="3">
    <source>
        <dbReference type="Proteomes" id="UP000229307"/>
    </source>
</evidence>
<proteinExistence type="predicted"/>
<dbReference type="Pfam" id="PF10633">
    <property type="entry name" value="NPCBM_assoc"/>
    <property type="match status" value="1"/>
</dbReference>
<gene>
    <name evidence="2" type="ORF">COY52_11445</name>
</gene>
<dbReference type="AlphaFoldDB" id="A0A2M7S5E9"/>
<dbReference type="Gene3D" id="2.60.120.260">
    <property type="entry name" value="Galactose-binding domain-like"/>
    <property type="match status" value="1"/>
</dbReference>
<accession>A0A2M7S5E9</accession>
<dbReference type="SUPFAM" id="SSF48208">
    <property type="entry name" value="Six-hairpin glycosidases"/>
    <property type="match status" value="1"/>
</dbReference>
<dbReference type="GO" id="GO:0005975">
    <property type="term" value="P:carbohydrate metabolic process"/>
    <property type="evidence" value="ECO:0007669"/>
    <property type="project" value="InterPro"/>
</dbReference>
<name>A0A2M7S5E9_9BACT</name>
<evidence type="ECO:0000259" key="1">
    <source>
        <dbReference type="Pfam" id="PF10633"/>
    </source>
</evidence>
<reference evidence="3" key="1">
    <citation type="submission" date="2017-09" db="EMBL/GenBank/DDBJ databases">
        <title>Depth-based differentiation of microbial function through sediment-hosted aquifers and enrichment of novel symbionts in the deep terrestrial subsurface.</title>
        <authorList>
            <person name="Probst A.J."/>
            <person name="Ladd B."/>
            <person name="Jarett J.K."/>
            <person name="Geller-Mcgrath D.E."/>
            <person name="Sieber C.M.K."/>
            <person name="Emerson J.B."/>
            <person name="Anantharaman K."/>
            <person name="Thomas B.C."/>
            <person name="Malmstrom R."/>
            <person name="Stieglmeier M."/>
            <person name="Klingl A."/>
            <person name="Woyke T."/>
            <person name="Ryan C.M."/>
            <person name="Banfield J.F."/>
        </authorList>
    </citation>
    <scope>NUCLEOTIDE SEQUENCE [LARGE SCALE GENOMIC DNA]</scope>
</reference>
<evidence type="ECO:0000313" key="2">
    <source>
        <dbReference type="EMBL" id="PIZ14689.1"/>
    </source>
</evidence>
<protein>
    <recommendedName>
        <fullName evidence="1">Alpha-galactosidase NEW3 domain-containing protein</fullName>
    </recommendedName>
</protein>
<dbReference type="Gene3D" id="2.60.40.10">
    <property type="entry name" value="Immunoglobulins"/>
    <property type="match status" value="1"/>
</dbReference>
<dbReference type="InterPro" id="IPR008928">
    <property type="entry name" value="6-hairpin_glycosidase_sf"/>
</dbReference>
<dbReference type="EMBL" id="PFMR01000314">
    <property type="protein sequence ID" value="PIZ14689.1"/>
    <property type="molecule type" value="Genomic_DNA"/>
</dbReference>
<comment type="caution">
    <text evidence="2">The sequence shown here is derived from an EMBL/GenBank/DDBJ whole genome shotgun (WGS) entry which is preliminary data.</text>
</comment>